<dbReference type="InterPro" id="IPR016181">
    <property type="entry name" value="Acyl_CoA_acyltransferase"/>
</dbReference>
<dbReference type="Proteomes" id="UP000515663">
    <property type="component" value="Chromosome"/>
</dbReference>
<dbReference type="KEGG" id="gji:H1R19_06940"/>
<dbReference type="SUPFAM" id="SSF55729">
    <property type="entry name" value="Acyl-CoA N-acyltransferases (Nat)"/>
    <property type="match status" value="1"/>
</dbReference>
<organism evidence="1 2">
    <name type="scientific">Gordonia jinghuaiqii</name>
    <dbReference type="NCBI Taxonomy" id="2758710"/>
    <lineage>
        <taxon>Bacteria</taxon>
        <taxon>Bacillati</taxon>
        <taxon>Actinomycetota</taxon>
        <taxon>Actinomycetes</taxon>
        <taxon>Mycobacteriales</taxon>
        <taxon>Gordoniaceae</taxon>
        <taxon>Gordonia</taxon>
    </lineage>
</organism>
<evidence type="ECO:0000313" key="1">
    <source>
        <dbReference type="EMBL" id="QMT02854.1"/>
    </source>
</evidence>
<evidence type="ECO:0000313" key="2">
    <source>
        <dbReference type="Proteomes" id="UP000515663"/>
    </source>
</evidence>
<dbReference type="EMBL" id="CP059491">
    <property type="protein sequence ID" value="QMT02854.1"/>
    <property type="molecule type" value="Genomic_DNA"/>
</dbReference>
<reference evidence="2" key="1">
    <citation type="submission" date="2020-07" db="EMBL/GenBank/DDBJ databases">
        <title>novel species isolated from the respiratory tract of Marmot.</title>
        <authorList>
            <person name="Zhang G."/>
        </authorList>
    </citation>
    <scope>NUCLEOTIDE SEQUENCE [LARGE SCALE GENOMIC DNA]</scope>
    <source>
        <strain evidence="2">686</strain>
    </source>
</reference>
<proteinExistence type="predicted"/>
<keyword evidence="2" id="KW-1185">Reference proteome</keyword>
<accession>A0A7D7LZS6</accession>
<name>A0A7D7LZS6_9ACTN</name>
<dbReference type="AlphaFoldDB" id="A0A7D7LZS6"/>
<gene>
    <name evidence="1" type="ORF">H1R19_06940</name>
</gene>
<sequence length="210" mass="23358">MTPRVDVAATTTRQLLASDREGALDLLELGLREVPVYRWLIGEYAESDAYRWYGEVLFVEYLRGLHGVFDESGRLIALIAAAGTGDDAGLIDEGLKARTREYVRKIDGFISRFTELQKKTEDAKVADHAVKVIFALVHPDHRGGGTLATLVDPVVERARRLGLPLTCSTSDAQLSKLYARKWNALVRAEFTLTDGPRVWVQRIDPPVPPT</sequence>
<evidence type="ECO:0008006" key="3">
    <source>
        <dbReference type="Google" id="ProtNLM"/>
    </source>
</evidence>
<dbReference type="Gene3D" id="3.40.630.30">
    <property type="match status" value="1"/>
</dbReference>
<protein>
    <recommendedName>
        <fullName evidence="3">GNAT family N-acetyltransferase</fullName>
    </recommendedName>
</protein>